<organism evidence="1 2">
    <name type="scientific">Campylobacter molothri</name>
    <dbReference type="NCBI Taxonomy" id="1032242"/>
    <lineage>
        <taxon>Bacteria</taxon>
        <taxon>Pseudomonadati</taxon>
        <taxon>Campylobacterota</taxon>
        <taxon>Epsilonproteobacteria</taxon>
        <taxon>Campylobacterales</taxon>
        <taxon>Campylobacteraceae</taxon>
        <taxon>Campylobacter</taxon>
    </lineage>
</organism>
<keyword evidence="2" id="KW-1185">Reference proteome</keyword>
<name>A0ACC5W304_9BACT</name>
<evidence type="ECO:0000313" key="2">
    <source>
        <dbReference type="Proteomes" id="UP001319828"/>
    </source>
</evidence>
<gene>
    <name evidence="1" type="ORF">H2252_07565</name>
</gene>
<sequence>MDLQEKRKAVSRFNKALKDLAKLEAEKKRIETKIENAKKIIQEFDIKINVSNIQY</sequence>
<dbReference type="Proteomes" id="UP001319828">
    <property type="component" value="Unassembled WGS sequence"/>
</dbReference>
<proteinExistence type="predicted"/>
<dbReference type="EMBL" id="JACHUQ010000028">
    <property type="protein sequence ID" value="MBZ7975228.1"/>
    <property type="molecule type" value="Genomic_DNA"/>
</dbReference>
<accession>A0ACC5W304</accession>
<comment type="caution">
    <text evidence="1">The sequence shown here is derived from an EMBL/GenBank/DDBJ whole genome shotgun (WGS) entry which is preliminary data.</text>
</comment>
<evidence type="ECO:0000313" key="1">
    <source>
        <dbReference type="EMBL" id="MBZ7975228.1"/>
    </source>
</evidence>
<protein>
    <submittedName>
        <fullName evidence="1">Uncharacterized protein</fullName>
    </submittedName>
</protein>
<reference evidence="1" key="1">
    <citation type="submission" date="2020-07" db="EMBL/GenBank/DDBJ databases">
        <title>Campylobacter molothri sp. nov. isolated from wild birds.</title>
        <authorList>
            <person name="Miller W.G."/>
            <person name="Chapman M.H."/>
            <person name="Yee E."/>
            <person name="Lopes B.S."/>
            <person name="Forbes K.J."/>
        </authorList>
    </citation>
    <scope>NUCLEOTIDE SEQUENCE</scope>
    <source>
        <strain evidence="1">RM9754</strain>
    </source>
</reference>